<feature type="compositionally biased region" description="Low complexity" evidence="1">
    <location>
        <begin position="232"/>
        <end position="242"/>
    </location>
</feature>
<evidence type="ECO:0000256" key="1">
    <source>
        <dbReference type="SAM" id="MobiDB-lite"/>
    </source>
</evidence>
<dbReference type="EMBL" id="CAJVAX010000012">
    <property type="protein sequence ID" value="CAG7624189.1"/>
    <property type="molecule type" value="Genomic_DNA"/>
</dbReference>
<evidence type="ECO:0000313" key="2">
    <source>
        <dbReference type="EMBL" id="CAG7624189.1"/>
    </source>
</evidence>
<feature type="compositionally biased region" description="Basic residues" evidence="1">
    <location>
        <begin position="106"/>
        <end position="120"/>
    </location>
</feature>
<comment type="caution">
    <text evidence="2">The sequence shown here is derived from an EMBL/GenBank/DDBJ whole genome shotgun (WGS) entry which is preliminary data.</text>
</comment>
<protein>
    <submittedName>
        <fullName evidence="2">Uncharacterized protein</fullName>
    </submittedName>
</protein>
<proteinExistence type="predicted"/>
<dbReference type="AlphaFoldDB" id="A0A9W4GXU2"/>
<dbReference type="Proteomes" id="UP001153328">
    <property type="component" value="Unassembled WGS sequence"/>
</dbReference>
<feature type="compositionally biased region" description="Basic and acidic residues" evidence="1">
    <location>
        <begin position="88"/>
        <end position="105"/>
    </location>
</feature>
<keyword evidence="3" id="KW-1185">Reference proteome</keyword>
<organism evidence="2 3">
    <name type="scientific">Actinacidiphila bryophytorum</name>
    <dbReference type="NCBI Taxonomy" id="1436133"/>
    <lineage>
        <taxon>Bacteria</taxon>
        <taxon>Bacillati</taxon>
        <taxon>Actinomycetota</taxon>
        <taxon>Actinomycetes</taxon>
        <taxon>Kitasatosporales</taxon>
        <taxon>Streptomycetaceae</taxon>
        <taxon>Actinacidiphila</taxon>
    </lineage>
</organism>
<feature type="compositionally biased region" description="Gly residues" evidence="1">
    <location>
        <begin position="128"/>
        <end position="144"/>
    </location>
</feature>
<feature type="compositionally biased region" description="Gly residues" evidence="1">
    <location>
        <begin position="355"/>
        <end position="364"/>
    </location>
</feature>
<gene>
    <name evidence="2" type="ORF">SBRY_20025</name>
</gene>
<feature type="compositionally biased region" description="Gly residues" evidence="1">
    <location>
        <begin position="260"/>
        <end position="273"/>
    </location>
</feature>
<feature type="region of interest" description="Disordered" evidence="1">
    <location>
        <begin position="23"/>
        <end position="281"/>
    </location>
</feature>
<feature type="compositionally biased region" description="Low complexity" evidence="1">
    <location>
        <begin position="308"/>
        <end position="343"/>
    </location>
</feature>
<feature type="region of interest" description="Disordered" evidence="1">
    <location>
        <begin position="298"/>
        <end position="364"/>
    </location>
</feature>
<name>A0A9W4GXU2_9ACTN</name>
<feature type="compositionally biased region" description="Basic and acidic residues" evidence="1">
    <location>
        <begin position="44"/>
        <end position="60"/>
    </location>
</feature>
<accession>A0A9W4GXU2</accession>
<evidence type="ECO:0000313" key="3">
    <source>
        <dbReference type="Proteomes" id="UP001153328"/>
    </source>
</evidence>
<sequence length="364" mass="36057">MAAPYEGGPARVPAVGRAPARRLLLAGRPAGDRGVRGGPVHHGGAGDRHPGPLAGGDRRVSGTGQRRRRGHRGPAGAGPLGRQPQRAGADRGDGAVLRERPDRAARRLPRHLLPHRRRRVPQGAVAGLAGGAGADRRAGGGGRGRAAERADPALRPLAGGPRAAADRLGRDPGGRSRAGRRGVVLAGLRGRGRRGQGGARRGDVPAEPGVPGLAAGRRTRRAGADLPCAHPGGRLPLRARAGGADRGGSGTRHRHPGQRVDGGPGLTAGGGLRGLPAAGRARRGRLVAAAAARRAGLAGLRGADGHALRPAGRPGRGVPPAGRAAALAAPPGRPGAAAGGSAPDRVTNSATSAPGRGGPGTVDP</sequence>
<feature type="compositionally biased region" description="Basic and acidic residues" evidence="1">
    <location>
        <begin position="164"/>
        <end position="174"/>
    </location>
</feature>
<reference evidence="2" key="1">
    <citation type="submission" date="2021-06" db="EMBL/GenBank/DDBJ databases">
        <authorList>
            <person name="Arsene-Ploetze F."/>
        </authorList>
    </citation>
    <scope>NUCLEOTIDE SEQUENCE</scope>
    <source>
        <strain evidence="2">SBRY1</strain>
    </source>
</reference>